<gene>
    <name evidence="5" type="ORF">CONCODRAFT_18877</name>
</gene>
<dbReference type="OMA" id="DRSFSEW"/>
<feature type="region of interest" description="Disordered" evidence="2">
    <location>
        <begin position="675"/>
        <end position="715"/>
    </location>
</feature>
<dbReference type="InterPro" id="IPR011990">
    <property type="entry name" value="TPR-like_helical_dom_sf"/>
</dbReference>
<dbReference type="Pfam" id="PF08238">
    <property type="entry name" value="Sel1"/>
    <property type="match status" value="7"/>
</dbReference>
<feature type="compositionally biased region" description="Low complexity" evidence="2">
    <location>
        <begin position="769"/>
        <end position="781"/>
    </location>
</feature>
<name>A0A137P0R0_CONC2</name>
<feature type="signal peptide" evidence="4">
    <location>
        <begin position="1"/>
        <end position="20"/>
    </location>
</feature>
<sequence>MLKTFLSLIFISLNASNLLANDLESDNKILNSDLESGDFINKFQPSESSIKNYEDAIKLLTDNNIPKNVLDSNSNSKSSSSSVITKYLNYIYFNKEKQSAEDGDSATHTKNIHNSKVEAAVNNLEEAAKENHPDAIFTLANMFLYSNYGVPRDIKKSFDYFQKLADVHGNSTAHHYLALLYSTGLGGIPIDTSKAILHQSFAARFGNKGAKMALAYRYAHGIGTPEHCTNALYLYRSLADDVMKEYYDGPVGGHFLPSLPVRLWENHGGAYGVNIDPKGDEKGYDQSKIANVIEYYRHKANKGDDNAMLSLAIPLYNGSPYFKRDHAQAYSYLHKIYIKYQEHDDPKTLGESKSKIFGQACGYLGIMHLRGEHVEKSNSTAAEYFIKGAKFNDGKSQTWVGIMLMEGSLDTEPGNDPIDIGLTYLTKGHENNYPLAMIKLGLHYLDINPKYSSTMFLSAYSLGSYEGAYRLAQSIEHNENMCQGAIKYYSIVVNRMDWSYSPHREGLSLYKAEDYENALIHYLEQAEMGLEIAQSNVAWLIDNDYSLDDLQLGEKKNWLALLYWTRSSNHEVASSMLKMGDYHYEGKGTEKNPAKAFSCYSHAAHVHQSSMGYWNLGWMHENGIGAPKDFYLAKRFYDLAYHYNNDASFPVTLSLIKLNFKFFYNYLFHGSDSKSVSSFMNPTQPNVPAKDNEKATSKDQDKIGEESTKKKSSAWQQWIGEDDENENDLNNIHSVIITISSEQIIIMSLCLLIGYLIYLRQNRLNQPLANNNQGNSNNNNQRQHDQQQDQ</sequence>
<dbReference type="PANTHER" id="PTHR11102:SF147">
    <property type="entry name" value="SEL1L ADAPTOR SUBUNIT OF ERAD E3 UBIQUITIN LIGASE"/>
    <property type="match status" value="1"/>
</dbReference>
<organism evidence="5 6">
    <name type="scientific">Conidiobolus coronatus (strain ATCC 28846 / CBS 209.66 / NRRL 28638)</name>
    <name type="common">Delacroixia coronata</name>
    <dbReference type="NCBI Taxonomy" id="796925"/>
    <lineage>
        <taxon>Eukaryota</taxon>
        <taxon>Fungi</taxon>
        <taxon>Fungi incertae sedis</taxon>
        <taxon>Zoopagomycota</taxon>
        <taxon>Entomophthoromycotina</taxon>
        <taxon>Entomophthoromycetes</taxon>
        <taxon>Entomophthorales</taxon>
        <taxon>Ancylistaceae</taxon>
        <taxon>Conidiobolus</taxon>
    </lineage>
</organism>
<feature type="transmembrane region" description="Helical" evidence="3">
    <location>
        <begin position="735"/>
        <end position="758"/>
    </location>
</feature>
<protein>
    <submittedName>
        <fullName evidence="5">HCP-like protein</fullName>
    </submittedName>
</protein>
<dbReference type="STRING" id="796925.A0A137P0R0"/>
<comment type="similarity">
    <text evidence="1">Belongs to the sel-1 family.</text>
</comment>
<keyword evidence="3" id="KW-0472">Membrane</keyword>
<evidence type="ECO:0000256" key="4">
    <source>
        <dbReference type="SAM" id="SignalP"/>
    </source>
</evidence>
<dbReference type="InterPro" id="IPR050767">
    <property type="entry name" value="Sel1_AlgK"/>
</dbReference>
<dbReference type="GO" id="GO:0036503">
    <property type="term" value="P:ERAD pathway"/>
    <property type="evidence" value="ECO:0007669"/>
    <property type="project" value="TreeGrafter"/>
</dbReference>
<dbReference type="OrthoDB" id="27934at2759"/>
<feature type="region of interest" description="Disordered" evidence="2">
    <location>
        <begin position="769"/>
        <end position="790"/>
    </location>
</feature>
<evidence type="ECO:0000313" key="5">
    <source>
        <dbReference type="EMBL" id="KXN68635.1"/>
    </source>
</evidence>
<keyword evidence="6" id="KW-1185">Reference proteome</keyword>
<dbReference type="AlphaFoldDB" id="A0A137P0R0"/>
<feature type="compositionally biased region" description="Basic and acidic residues" evidence="2">
    <location>
        <begin position="690"/>
        <end position="709"/>
    </location>
</feature>
<dbReference type="GO" id="GO:0005789">
    <property type="term" value="C:endoplasmic reticulum membrane"/>
    <property type="evidence" value="ECO:0007669"/>
    <property type="project" value="TreeGrafter"/>
</dbReference>
<reference evidence="5 6" key="1">
    <citation type="journal article" date="2015" name="Genome Biol. Evol.">
        <title>Phylogenomic analyses indicate that early fungi evolved digesting cell walls of algal ancestors of land plants.</title>
        <authorList>
            <person name="Chang Y."/>
            <person name="Wang S."/>
            <person name="Sekimoto S."/>
            <person name="Aerts A.L."/>
            <person name="Choi C."/>
            <person name="Clum A."/>
            <person name="LaButti K.M."/>
            <person name="Lindquist E.A."/>
            <person name="Yee Ngan C."/>
            <person name="Ohm R.A."/>
            <person name="Salamov A.A."/>
            <person name="Grigoriev I.V."/>
            <person name="Spatafora J.W."/>
            <person name="Berbee M.L."/>
        </authorList>
    </citation>
    <scope>NUCLEOTIDE SEQUENCE [LARGE SCALE GENOMIC DNA]</scope>
    <source>
        <strain evidence="5 6">NRRL 28638</strain>
    </source>
</reference>
<feature type="chain" id="PRO_5007294347" evidence="4">
    <location>
        <begin position="21"/>
        <end position="790"/>
    </location>
</feature>
<keyword evidence="4" id="KW-0732">Signal</keyword>
<dbReference type="SMART" id="SM00671">
    <property type="entry name" value="SEL1"/>
    <property type="match status" value="6"/>
</dbReference>
<evidence type="ECO:0000256" key="2">
    <source>
        <dbReference type="SAM" id="MobiDB-lite"/>
    </source>
</evidence>
<keyword evidence="3" id="KW-1133">Transmembrane helix</keyword>
<dbReference type="SUPFAM" id="SSF81901">
    <property type="entry name" value="HCP-like"/>
    <property type="match status" value="3"/>
</dbReference>
<dbReference type="Proteomes" id="UP000070444">
    <property type="component" value="Unassembled WGS sequence"/>
</dbReference>
<proteinExistence type="inferred from homology"/>
<keyword evidence="3" id="KW-0812">Transmembrane</keyword>
<accession>A0A137P0R0</accession>
<dbReference type="PANTHER" id="PTHR11102">
    <property type="entry name" value="SEL-1-LIKE PROTEIN"/>
    <property type="match status" value="1"/>
</dbReference>
<dbReference type="InterPro" id="IPR006597">
    <property type="entry name" value="Sel1-like"/>
</dbReference>
<evidence type="ECO:0000256" key="3">
    <source>
        <dbReference type="SAM" id="Phobius"/>
    </source>
</evidence>
<evidence type="ECO:0000256" key="1">
    <source>
        <dbReference type="ARBA" id="ARBA00038101"/>
    </source>
</evidence>
<feature type="compositionally biased region" description="Polar residues" evidence="2">
    <location>
        <begin position="675"/>
        <end position="686"/>
    </location>
</feature>
<evidence type="ECO:0000313" key="6">
    <source>
        <dbReference type="Proteomes" id="UP000070444"/>
    </source>
</evidence>
<dbReference type="Gene3D" id="1.25.40.10">
    <property type="entry name" value="Tetratricopeptide repeat domain"/>
    <property type="match status" value="3"/>
</dbReference>
<dbReference type="EMBL" id="KQ964567">
    <property type="protein sequence ID" value="KXN68635.1"/>
    <property type="molecule type" value="Genomic_DNA"/>
</dbReference>